<dbReference type="EMBL" id="FNWU01000003">
    <property type="protein sequence ID" value="SEH48908.1"/>
    <property type="molecule type" value="Genomic_DNA"/>
</dbReference>
<proteinExistence type="predicted"/>
<gene>
    <name evidence="3" type="ORF">SAMN05192561_1034</name>
</gene>
<dbReference type="Pfam" id="PF26456">
    <property type="entry name" value="DUF8135"/>
    <property type="match status" value="1"/>
</dbReference>
<evidence type="ECO:0000313" key="3">
    <source>
        <dbReference type="EMBL" id="SEH48908.1"/>
    </source>
</evidence>
<dbReference type="Proteomes" id="UP000199215">
    <property type="component" value="Unassembled WGS sequence"/>
</dbReference>
<feature type="compositionally biased region" description="Acidic residues" evidence="1">
    <location>
        <begin position="89"/>
        <end position="116"/>
    </location>
</feature>
<feature type="compositionally biased region" description="Basic and acidic residues" evidence="1">
    <location>
        <begin position="76"/>
        <end position="87"/>
    </location>
</feature>
<protein>
    <recommendedName>
        <fullName evidence="2">DUF8135 domain-containing protein</fullName>
    </recommendedName>
</protein>
<evidence type="ECO:0000259" key="2">
    <source>
        <dbReference type="Pfam" id="PF26456"/>
    </source>
</evidence>
<dbReference type="AlphaFoldDB" id="A0A1H6IRA7"/>
<evidence type="ECO:0000313" key="4">
    <source>
        <dbReference type="Proteomes" id="UP000199215"/>
    </source>
</evidence>
<feature type="region of interest" description="Disordered" evidence="1">
    <location>
        <begin position="1"/>
        <end position="116"/>
    </location>
</feature>
<name>A0A1H6IRA7_9EURY</name>
<evidence type="ECO:0000256" key="1">
    <source>
        <dbReference type="SAM" id="MobiDB-lite"/>
    </source>
</evidence>
<feature type="compositionally biased region" description="Acidic residues" evidence="1">
    <location>
        <begin position="162"/>
        <end position="174"/>
    </location>
</feature>
<sequence length="236" mass="25319">MSEDGSAEPGDEPESTEPAEPAEPNGTDTSTDEATEIDPIDLSEYGTDRYRAGTDGTETDDSGPDRSAADPADTTGRGRDELDRMVDELAIDADPTDADPADVDPADTAADDPFEAMDVDVGEVDVWGTLETDDLGSVESAPPTESALDAESGPRPNAATDFADDAGEFGESPEYDDRVVDKREYCQRCPHSTDPPTMACTHEGTQIVEVIEMDRFRVRNCPMVSTDGPMFDRVNE</sequence>
<reference evidence="3 4" key="1">
    <citation type="submission" date="2016-10" db="EMBL/GenBank/DDBJ databases">
        <authorList>
            <person name="de Groot N.N."/>
        </authorList>
    </citation>
    <scope>NUCLEOTIDE SEQUENCE [LARGE SCALE GENOMIC DNA]</scope>
    <source>
        <strain evidence="3 4">IBRC-M10418</strain>
    </source>
</reference>
<dbReference type="STRING" id="1267564.SAMN05192561_1034"/>
<organism evidence="3 4">
    <name type="scientific">Halopenitus malekzadehii</name>
    <dbReference type="NCBI Taxonomy" id="1267564"/>
    <lineage>
        <taxon>Archaea</taxon>
        <taxon>Methanobacteriati</taxon>
        <taxon>Methanobacteriota</taxon>
        <taxon>Stenosarchaea group</taxon>
        <taxon>Halobacteria</taxon>
        <taxon>Halobacteriales</taxon>
        <taxon>Haloferacaceae</taxon>
        <taxon>Halopenitus</taxon>
    </lineage>
</organism>
<feature type="compositionally biased region" description="Acidic residues" evidence="1">
    <location>
        <begin position="1"/>
        <end position="17"/>
    </location>
</feature>
<feature type="domain" description="DUF8135" evidence="2">
    <location>
        <begin position="178"/>
        <end position="227"/>
    </location>
</feature>
<feature type="region of interest" description="Disordered" evidence="1">
    <location>
        <begin position="133"/>
        <end position="178"/>
    </location>
</feature>
<accession>A0A1H6IRA7</accession>
<keyword evidence="4" id="KW-1185">Reference proteome</keyword>
<dbReference type="RefSeq" id="WP_092816471.1">
    <property type="nucleotide sequence ID" value="NZ_FNWU01000003.1"/>
</dbReference>
<feature type="compositionally biased region" description="Acidic residues" evidence="1">
    <location>
        <begin position="30"/>
        <end position="41"/>
    </location>
</feature>
<dbReference type="InterPro" id="IPR058448">
    <property type="entry name" value="DUF8135"/>
</dbReference>
<dbReference type="OrthoDB" id="204982at2157"/>